<dbReference type="Proteomes" id="UP000641646">
    <property type="component" value="Unassembled WGS sequence"/>
</dbReference>
<name>A0A926V9Q0_9CYAN</name>
<protein>
    <submittedName>
        <fullName evidence="2">NACHT domain-containing protein</fullName>
    </submittedName>
</protein>
<dbReference type="Gene3D" id="3.40.50.300">
    <property type="entry name" value="P-loop containing nucleotide triphosphate hydrolases"/>
    <property type="match status" value="1"/>
</dbReference>
<evidence type="ECO:0000259" key="1">
    <source>
        <dbReference type="Pfam" id="PF00931"/>
    </source>
</evidence>
<dbReference type="AlphaFoldDB" id="A0A926V9Q0"/>
<organism evidence="2 3">
    <name type="scientific">Aerosakkonema funiforme FACHB-1375</name>
    <dbReference type="NCBI Taxonomy" id="2949571"/>
    <lineage>
        <taxon>Bacteria</taxon>
        <taxon>Bacillati</taxon>
        <taxon>Cyanobacteriota</taxon>
        <taxon>Cyanophyceae</taxon>
        <taxon>Oscillatoriophycideae</taxon>
        <taxon>Aerosakkonematales</taxon>
        <taxon>Aerosakkonemataceae</taxon>
        <taxon>Aerosakkonema</taxon>
    </lineage>
</organism>
<sequence length="487" mass="55115">MASTLSKVQDEFTEAANYWNLEKLYIDLASAKGKGLTPVEKKILRGLLCGYSPAEIANAIYKTRSSSSVRVYLSNGLYKYIESLLIYQTGATIKITHWSRVTIILEEAGYKIASFNQSDLKNLLPEPLASPLYLISSNARHCDWGEAIDVSIFYGREQELAQLEEWIVTDRCRLVTLLGMGGIGKTALSVRLAQLIQDKFEYAIWRSLRHAPPIQVFLTNLIQFLSKNSINFSESVSVADKISQLIDCLRASRCLLILDNVDFLLQANTYTGNFREGYETYGELFKRIGEVLHQSCTILTSREKIKVIGSNEGAILPVRSLHIKGLAEIECEKIIKAKGLILSEAEAKLLINRYAGNPLALKNVLTTIKDLFDGDTSAFLQENVLACGELRELLDEQLNRLSNPEKQVVRWLASQQELVLTSELPEHRIPSLSRRELIEALESLARRSLIYRNAASFRLQPIFLEYLNEQQRDCQRQEIHSQPVKQE</sequence>
<dbReference type="PRINTS" id="PR00364">
    <property type="entry name" value="DISEASERSIST"/>
</dbReference>
<dbReference type="PANTHER" id="PTHR47691:SF3">
    <property type="entry name" value="HTH-TYPE TRANSCRIPTIONAL REGULATOR RV0890C-RELATED"/>
    <property type="match status" value="1"/>
</dbReference>
<dbReference type="RefSeq" id="WP_190461460.1">
    <property type="nucleotide sequence ID" value="NZ_JACJPW010000003.1"/>
</dbReference>
<accession>A0A926V9Q0</accession>
<evidence type="ECO:0000313" key="2">
    <source>
        <dbReference type="EMBL" id="MBD2179848.1"/>
    </source>
</evidence>
<dbReference type="InterPro" id="IPR002182">
    <property type="entry name" value="NB-ARC"/>
</dbReference>
<dbReference type="EMBL" id="JACJPW010000003">
    <property type="protein sequence ID" value="MBD2179848.1"/>
    <property type="molecule type" value="Genomic_DNA"/>
</dbReference>
<gene>
    <name evidence="2" type="ORF">H6G03_01765</name>
</gene>
<reference evidence="2" key="2">
    <citation type="submission" date="2020-08" db="EMBL/GenBank/DDBJ databases">
        <authorList>
            <person name="Chen M."/>
            <person name="Teng W."/>
            <person name="Zhao L."/>
            <person name="Hu C."/>
            <person name="Zhou Y."/>
            <person name="Han B."/>
            <person name="Song L."/>
            <person name="Shu W."/>
        </authorList>
    </citation>
    <scope>NUCLEOTIDE SEQUENCE</scope>
    <source>
        <strain evidence="2">FACHB-1375</strain>
    </source>
</reference>
<dbReference type="GO" id="GO:0043531">
    <property type="term" value="F:ADP binding"/>
    <property type="evidence" value="ECO:0007669"/>
    <property type="project" value="InterPro"/>
</dbReference>
<dbReference type="PANTHER" id="PTHR47691">
    <property type="entry name" value="REGULATOR-RELATED"/>
    <property type="match status" value="1"/>
</dbReference>
<proteinExistence type="predicted"/>
<comment type="caution">
    <text evidence="2">The sequence shown here is derived from an EMBL/GenBank/DDBJ whole genome shotgun (WGS) entry which is preliminary data.</text>
</comment>
<keyword evidence="3" id="KW-1185">Reference proteome</keyword>
<dbReference type="InterPro" id="IPR027417">
    <property type="entry name" value="P-loop_NTPase"/>
</dbReference>
<reference evidence="2" key="1">
    <citation type="journal article" date="2015" name="ISME J.">
        <title>Draft Genome Sequence of Streptomyces incarnatus NRRL8089, which Produces the Nucleoside Antibiotic Sinefungin.</title>
        <authorList>
            <person name="Oshima K."/>
            <person name="Hattori M."/>
            <person name="Shimizu H."/>
            <person name="Fukuda K."/>
            <person name="Nemoto M."/>
            <person name="Inagaki K."/>
            <person name="Tamura T."/>
        </authorList>
    </citation>
    <scope>NUCLEOTIDE SEQUENCE</scope>
    <source>
        <strain evidence="2">FACHB-1375</strain>
    </source>
</reference>
<dbReference type="Pfam" id="PF00931">
    <property type="entry name" value="NB-ARC"/>
    <property type="match status" value="1"/>
</dbReference>
<feature type="domain" description="NB-ARC" evidence="1">
    <location>
        <begin position="157"/>
        <end position="261"/>
    </location>
</feature>
<evidence type="ECO:0000313" key="3">
    <source>
        <dbReference type="Proteomes" id="UP000641646"/>
    </source>
</evidence>
<dbReference type="SUPFAM" id="SSF52540">
    <property type="entry name" value="P-loop containing nucleoside triphosphate hydrolases"/>
    <property type="match status" value="1"/>
</dbReference>